<dbReference type="Pfam" id="PF01865">
    <property type="entry name" value="PhoU_div"/>
    <property type="match status" value="1"/>
</dbReference>
<dbReference type="InterPro" id="IPR038078">
    <property type="entry name" value="PhoU-like_sf"/>
</dbReference>
<name>A0A7G1G8G2_9BACT</name>
<dbReference type="AlphaFoldDB" id="A0A7G1G8G2"/>
<dbReference type="InterPro" id="IPR018445">
    <property type="entry name" value="Put_Phosphate_transp_reg"/>
</dbReference>
<evidence type="ECO:0000313" key="3">
    <source>
        <dbReference type="Proteomes" id="UP000516361"/>
    </source>
</evidence>
<evidence type="ECO:0000256" key="1">
    <source>
        <dbReference type="ARBA" id="ARBA00008591"/>
    </source>
</evidence>
<evidence type="ECO:0000313" key="2">
    <source>
        <dbReference type="EMBL" id="BBE30322.1"/>
    </source>
</evidence>
<sequence>MKFFFGKKEEHIIEMFKKHLDLVDEGIKLLTELSETYMEGKCIEELTEKVRSKEQEADLLRRDVETVMYKGAFLPNFRGDLLGIIESVDKVINKAETVADIFYIQKPRIPEDFKIEIVKQMGKVDQTYLALREAIKQMFENVEKVPELIKNVEVYEHEEDVVEKGLIKKIFESDMELAEKIHLKELILNIGDIADRAEDSSDRVEIVMLKRSI</sequence>
<dbReference type="PANTHER" id="PTHR36536:SF3">
    <property type="entry name" value="UPF0111 PROTEIN HI_1603"/>
    <property type="match status" value="1"/>
</dbReference>
<dbReference type="EMBL" id="AP018712">
    <property type="protein sequence ID" value="BBE30322.1"/>
    <property type="molecule type" value="Genomic_DNA"/>
</dbReference>
<dbReference type="NCBIfam" id="TIGR00153">
    <property type="entry name" value="TIGR00153 family protein"/>
    <property type="match status" value="1"/>
</dbReference>
<dbReference type="RefSeq" id="WP_190615434.1">
    <property type="nucleotide sequence ID" value="NZ_AP018712.1"/>
</dbReference>
<dbReference type="InterPro" id="IPR002727">
    <property type="entry name" value="DUF47"/>
</dbReference>
<dbReference type="PANTHER" id="PTHR36536">
    <property type="entry name" value="UPF0111 PROTEIN HI_1603"/>
    <property type="match status" value="1"/>
</dbReference>
<dbReference type="KEGG" id="ocy:OSSY52_04630"/>
<keyword evidence="3" id="KW-1185">Reference proteome</keyword>
<dbReference type="Gene3D" id="1.20.58.220">
    <property type="entry name" value="Phosphate transport system protein phou homolog 2, domain 2"/>
    <property type="match status" value="1"/>
</dbReference>
<comment type="similarity">
    <text evidence="1">Belongs to the UPF0111 family.</text>
</comment>
<dbReference type="InParanoid" id="A0A7G1G8G2"/>
<proteinExistence type="inferred from homology"/>
<organism evidence="2 3">
    <name type="scientific">Tepiditoga spiralis</name>
    <dbReference type="NCBI Taxonomy" id="2108365"/>
    <lineage>
        <taxon>Bacteria</taxon>
        <taxon>Thermotogati</taxon>
        <taxon>Thermotogota</taxon>
        <taxon>Thermotogae</taxon>
        <taxon>Petrotogales</taxon>
        <taxon>Petrotogaceae</taxon>
        <taxon>Tepiditoga</taxon>
    </lineage>
</organism>
<dbReference type="SUPFAM" id="SSF109755">
    <property type="entry name" value="PhoU-like"/>
    <property type="match status" value="1"/>
</dbReference>
<accession>A0A7G1G8G2</accession>
<reference evidence="2 3" key="1">
    <citation type="submission" date="2018-06" db="EMBL/GenBank/DDBJ databases">
        <title>Genome sequencing of Oceanotoga sp. sy52.</title>
        <authorList>
            <person name="Mori K."/>
        </authorList>
    </citation>
    <scope>NUCLEOTIDE SEQUENCE [LARGE SCALE GENOMIC DNA]</scope>
    <source>
        <strain evidence="3">sy52</strain>
    </source>
</reference>
<dbReference type="Proteomes" id="UP000516361">
    <property type="component" value="Chromosome"/>
</dbReference>
<protein>
    <submittedName>
        <fullName evidence="2">UPF0111 protein</fullName>
    </submittedName>
</protein>
<gene>
    <name evidence="2" type="ORF">OSSY52_04630</name>
</gene>